<gene>
    <name evidence="2" type="ORF">HMPREF3196_01865</name>
</gene>
<evidence type="ECO:0000256" key="1">
    <source>
        <dbReference type="SAM" id="MobiDB-lite"/>
    </source>
</evidence>
<feature type="compositionally biased region" description="Basic residues" evidence="1">
    <location>
        <begin position="165"/>
        <end position="174"/>
    </location>
</feature>
<reference evidence="2 3" key="1">
    <citation type="submission" date="2016-01" db="EMBL/GenBank/DDBJ databases">
        <authorList>
            <person name="Oliw E.H."/>
        </authorList>
    </citation>
    <scope>NUCLEOTIDE SEQUENCE [LARGE SCALE GENOMIC DNA]</scope>
    <source>
        <strain evidence="2 3">MJR8628B</strain>
    </source>
</reference>
<comment type="caution">
    <text evidence="2">The sequence shown here is derived from an EMBL/GenBank/DDBJ whole genome shotgun (WGS) entry which is preliminary data.</text>
</comment>
<feature type="region of interest" description="Disordered" evidence="1">
    <location>
        <begin position="137"/>
        <end position="191"/>
    </location>
</feature>
<evidence type="ECO:0000313" key="2">
    <source>
        <dbReference type="EMBL" id="KWZ80281.1"/>
    </source>
</evidence>
<evidence type="ECO:0000313" key="3">
    <source>
        <dbReference type="Proteomes" id="UP000070092"/>
    </source>
</evidence>
<protein>
    <submittedName>
        <fullName evidence="2">Uncharacterized protein</fullName>
    </submittedName>
</protein>
<dbReference type="EMBL" id="LRPO01000048">
    <property type="protein sequence ID" value="KWZ80281.1"/>
    <property type="molecule type" value="Genomic_DNA"/>
</dbReference>
<sequence>MFEINEEPPRSDCHVQNHAADARERHHSPRMAQYGRLGRNHRGAWAPMHLPRGAVRPNGRRAVPRRPHRIRRLAGMPRPRTQTDHSGRTQKIHPLMRLVPGAKTMHQGTHPDSRKHRFPGRDPLAPAAQTVWIPRANHQRPGRGDGQCRARSRNFGRPATDPIRPRCRSARAPRQHNVLSPSRARPRCGGNRCRLRGRWARRRDRGDRRRSGCRS</sequence>
<dbReference type="AlphaFoldDB" id="A0A133KL69"/>
<organism evidence="2 3">
    <name type="scientific">Bifidobacterium bifidum</name>
    <dbReference type="NCBI Taxonomy" id="1681"/>
    <lineage>
        <taxon>Bacteria</taxon>
        <taxon>Bacillati</taxon>
        <taxon>Actinomycetota</taxon>
        <taxon>Actinomycetes</taxon>
        <taxon>Bifidobacteriales</taxon>
        <taxon>Bifidobacteriaceae</taxon>
        <taxon>Bifidobacterium</taxon>
    </lineage>
</organism>
<dbReference type="Proteomes" id="UP000070092">
    <property type="component" value="Unassembled WGS sequence"/>
</dbReference>
<proteinExistence type="predicted"/>
<name>A0A133KL69_BIFBI</name>
<accession>A0A133KL69</accession>